<dbReference type="OrthoDB" id="129434at2759"/>
<keyword evidence="3" id="KW-1185">Reference proteome</keyword>
<dbReference type="EMBL" id="NBNE01002173">
    <property type="protein sequence ID" value="OWZ11284.1"/>
    <property type="molecule type" value="Genomic_DNA"/>
</dbReference>
<evidence type="ECO:0000313" key="3">
    <source>
        <dbReference type="Proteomes" id="UP000198211"/>
    </source>
</evidence>
<protein>
    <submittedName>
        <fullName evidence="2">Uncharacterized protein</fullName>
    </submittedName>
</protein>
<dbReference type="AlphaFoldDB" id="A0A225W1M3"/>
<sequence length="181" mass="21468">MLPIRADHLREHFGFTGYPALRSRPAPLTFDCHLDRRADSPIWRIAVSYARLESDHLEAYWESTHYLEITKAMCTSDLDLLQYHLDRRQRRIRVGDPWRKLLVSCLPMMWNLWADNDLLLDPFFLHLPTEREPRGLITALVECDQDDPWRNHFRDRPTDHPSLRIPRHANKFNPPTAPMPP</sequence>
<gene>
    <name evidence="2" type="ORF">PHMEG_00015721</name>
</gene>
<proteinExistence type="predicted"/>
<feature type="region of interest" description="Disordered" evidence="1">
    <location>
        <begin position="151"/>
        <end position="181"/>
    </location>
</feature>
<evidence type="ECO:0000256" key="1">
    <source>
        <dbReference type="SAM" id="MobiDB-lite"/>
    </source>
</evidence>
<name>A0A225W1M3_9STRA</name>
<feature type="compositionally biased region" description="Basic and acidic residues" evidence="1">
    <location>
        <begin position="151"/>
        <end position="162"/>
    </location>
</feature>
<reference evidence="3" key="1">
    <citation type="submission" date="2017-03" db="EMBL/GenBank/DDBJ databases">
        <title>Phytopthora megakarya and P. palmivora, two closely related causual agents of cacao black pod achieved similar genome size and gene model numbers by different mechanisms.</title>
        <authorList>
            <person name="Ali S."/>
            <person name="Shao J."/>
            <person name="Larry D.J."/>
            <person name="Kronmiller B."/>
            <person name="Shen D."/>
            <person name="Strem M.D."/>
            <person name="Melnick R.L."/>
            <person name="Guiltinan M.J."/>
            <person name="Tyler B.M."/>
            <person name="Meinhardt L.W."/>
            <person name="Bailey B.A."/>
        </authorList>
    </citation>
    <scope>NUCLEOTIDE SEQUENCE [LARGE SCALE GENOMIC DNA]</scope>
    <source>
        <strain evidence="3">zdho120</strain>
    </source>
</reference>
<comment type="caution">
    <text evidence="2">The sequence shown here is derived from an EMBL/GenBank/DDBJ whole genome shotgun (WGS) entry which is preliminary data.</text>
</comment>
<organism evidence="2 3">
    <name type="scientific">Phytophthora megakarya</name>
    <dbReference type="NCBI Taxonomy" id="4795"/>
    <lineage>
        <taxon>Eukaryota</taxon>
        <taxon>Sar</taxon>
        <taxon>Stramenopiles</taxon>
        <taxon>Oomycota</taxon>
        <taxon>Peronosporomycetes</taxon>
        <taxon>Peronosporales</taxon>
        <taxon>Peronosporaceae</taxon>
        <taxon>Phytophthora</taxon>
    </lineage>
</organism>
<dbReference type="Proteomes" id="UP000198211">
    <property type="component" value="Unassembled WGS sequence"/>
</dbReference>
<accession>A0A225W1M3</accession>
<evidence type="ECO:0000313" key="2">
    <source>
        <dbReference type="EMBL" id="OWZ11284.1"/>
    </source>
</evidence>